<keyword evidence="6 9" id="KW-0133">Cell shape</keyword>
<evidence type="ECO:0000256" key="4">
    <source>
        <dbReference type="ARBA" id="ARBA00022679"/>
    </source>
</evidence>
<evidence type="ECO:0000256" key="5">
    <source>
        <dbReference type="ARBA" id="ARBA00022801"/>
    </source>
</evidence>
<organism evidence="12 13">
    <name type="scientific">Amorphus orientalis</name>
    <dbReference type="NCBI Taxonomy" id="649198"/>
    <lineage>
        <taxon>Bacteria</taxon>
        <taxon>Pseudomonadati</taxon>
        <taxon>Pseudomonadota</taxon>
        <taxon>Alphaproteobacteria</taxon>
        <taxon>Hyphomicrobiales</taxon>
        <taxon>Amorphaceae</taxon>
        <taxon>Amorphus</taxon>
    </lineage>
</organism>
<evidence type="ECO:0000256" key="6">
    <source>
        <dbReference type="ARBA" id="ARBA00022960"/>
    </source>
</evidence>
<dbReference type="SUPFAM" id="SSF141523">
    <property type="entry name" value="L,D-transpeptidase catalytic domain-like"/>
    <property type="match status" value="1"/>
</dbReference>
<keyword evidence="8 9" id="KW-0961">Cell wall biogenesis/degradation</keyword>
<keyword evidence="4" id="KW-0808">Transferase</keyword>
<evidence type="ECO:0000256" key="1">
    <source>
        <dbReference type="ARBA" id="ARBA00004752"/>
    </source>
</evidence>
<protein>
    <submittedName>
        <fullName evidence="12">Lipoprotein-anchoring transpeptidase ErfK/SrfK</fullName>
    </submittedName>
</protein>
<name>A0AAE3VNF6_9HYPH</name>
<dbReference type="GO" id="GO:0071555">
    <property type="term" value="P:cell wall organization"/>
    <property type="evidence" value="ECO:0007669"/>
    <property type="project" value="UniProtKB-UniRule"/>
</dbReference>
<evidence type="ECO:0000256" key="9">
    <source>
        <dbReference type="PROSITE-ProRule" id="PRU01373"/>
    </source>
</evidence>
<evidence type="ECO:0000259" key="11">
    <source>
        <dbReference type="PROSITE" id="PS52029"/>
    </source>
</evidence>
<evidence type="ECO:0000256" key="2">
    <source>
        <dbReference type="ARBA" id="ARBA00005992"/>
    </source>
</evidence>
<dbReference type="Gene3D" id="2.40.440.10">
    <property type="entry name" value="L,D-transpeptidase catalytic domain-like"/>
    <property type="match status" value="1"/>
</dbReference>
<dbReference type="GO" id="GO:0005576">
    <property type="term" value="C:extracellular region"/>
    <property type="evidence" value="ECO:0007669"/>
    <property type="project" value="TreeGrafter"/>
</dbReference>
<dbReference type="PROSITE" id="PS52029">
    <property type="entry name" value="LD_TPASE"/>
    <property type="match status" value="1"/>
</dbReference>
<keyword evidence="5" id="KW-0378">Hydrolase</keyword>
<dbReference type="Pfam" id="PF03734">
    <property type="entry name" value="YkuD"/>
    <property type="match status" value="1"/>
</dbReference>
<comment type="caution">
    <text evidence="12">The sequence shown here is derived from an EMBL/GenBank/DDBJ whole genome shotgun (WGS) entry which is preliminary data.</text>
</comment>
<evidence type="ECO:0000256" key="8">
    <source>
        <dbReference type="ARBA" id="ARBA00023316"/>
    </source>
</evidence>
<reference evidence="12" key="1">
    <citation type="submission" date="2023-07" db="EMBL/GenBank/DDBJ databases">
        <title>Genomic Encyclopedia of Type Strains, Phase IV (KMG-IV): sequencing the most valuable type-strain genomes for metagenomic binning, comparative biology and taxonomic classification.</title>
        <authorList>
            <person name="Goeker M."/>
        </authorList>
    </citation>
    <scope>NUCLEOTIDE SEQUENCE</scope>
    <source>
        <strain evidence="12">DSM 21202</strain>
    </source>
</reference>
<dbReference type="GO" id="GO:0018104">
    <property type="term" value="P:peptidoglycan-protein cross-linking"/>
    <property type="evidence" value="ECO:0007669"/>
    <property type="project" value="TreeGrafter"/>
</dbReference>
<evidence type="ECO:0000256" key="10">
    <source>
        <dbReference type="SAM" id="SignalP"/>
    </source>
</evidence>
<keyword evidence="12" id="KW-0449">Lipoprotein</keyword>
<dbReference type="InterPro" id="IPR050979">
    <property type="entry name" value="LD-transpeptidase"/>
</dbReference>
<dbReference type="Proteomes" id="UP001229244">
    <property type="component" value="Unassembled WGS sequence"/>
</dbReference>
<comment type="pathway">
    <text evidence="1 9">Cell wall biogenesis; peptidoglycan biosynthesis.</text>
</comment>
<dbReference type="RefSeq" id="WP_306885010.1">
    <property type="nucleotide sequence ID" value="NZ_JAUSUL010000002.1"/>
</dbReference>
<dbReference type="AlphaFoldDB" id="A0AAE3VNF6"/>
<keyword evidence="3" id="KW-0328">Glycosyltransferase</keyword>
<sequence>MRRIIALAAIAATLAIGAGGATAGPQKVRVWDAKNERWIEYAPIGFREKQPERPKYRYYDPTTGQWRHYQASRAEMAEIHAEKYRRRVVPFQTAEPAGTVIIDTATRYLYLVQPGGQAIRYGIGVGRDGFTWAGVERVSRKAEWPDWRPPADMRARQPYLPEFMPGGPENPLGARALYLGSTMYRIHGTNEEWTIGYAVSSGCIRLKNADVADLYDRVPVGAKVIVLGPNSDRRLVQAAVQAGE</sequence>
<gene>
    <name evidence="12" type="ORF">J2S73_001629</name>
</gene>
<feature type="active site" description="Nucleophile" evidence="9">
    <location>
        <position position="203"/>
    </location>
</feature>
<dbReference type="GO" id="GO:0008360">
    <property type="term" value="P:regulation of cell shape"/>
    <property type="evidence" value="ECO:0007669"/>
    <property type="project" value="UniProtKB-UniRule"/>
</dbReference>
<feature type="chain" id="PRO_5042203795" evidence="10">
    <location>
        <begin position="24"/>
        <end position="244"/>
    </location>
</feature>
<dbReference type="GO" id="GO:0016757">
    <property type="term" value="F:glycosyltransferase activity"/>
    <property type="evidence" value="ECO:0007669"/>
    <property type="project" value="UniProtKB-KW"/>
</dbReference>
<feature type="active site" description="Proton donor/acceptor" evidence="9">
    <location>
        <position position="187"/>
    </location>
</feature>
<evidence type="ECO:0000256" key="7">
    <source>
        <dbReference type="ARBA" id="ARBA00022984"/>
    </source>
</evidence>
<keyword evidence="10" id="KW-0732">Signal</keyword>
<feature type="domain" description="L,D-TPase catalytic" evidence="11">
    <location>
        <begin position="98"/>
        <end position="227"/>
    </location>
</feature>
<dbReference type="InterPro" id="IPR005490">
    <property type="entry name" value="LD_TPept_cat_dom"/>
</dbReference>
<dbReference type="GO" id="GO:0071972">
    <property type="term" value="F:peptidoglycan L,D-transpeptidase activity"/>
    <property type="evidence" value="ECO:0007669"/>
    <property type="project" value="TreeGrafter"/>
</dbReference>
<keyword evidence="7 9" id="KW-0573">Peptidoglycan synthesis</keyword>
<comment type="similarity">
    <text evidence="2">Belongs to the YkuD family.</text>
</comment>
<dbReference type="PANTHER" id="PTHR30582:SF24">
    <property type="entry name" value="L,D-TRANSPEPTIDASE ERFK_SRFK-RELATED"/>
    <property type="match status" value="1"/>
</dbReference>
<evidence type="ECO:0000313" key="12">
    <source>
        <dbReference type="EMBL" id="MDQ0315172.1"/>
    </source>
</evidence>
<dbReference type="CDD" id="cd16913">
    <property type="entry name" value="YkuD_like"/>
    <property type="match status" value="1"/>
</dbReference>
<evidence type="ECO:0000313" key="13">
    <source>
        <dbReference type="Proteomes" id="UP001229244"/>
    </source>
</evidence>
<keyword evidence="13" id="KW-1185">Reference proteome</keyword>
<dbReference type="FunFam" id="2.40.440.10:FF:000002">
    <property type="entry name" value="L,D-transpeptidase ErfK/SrfK"/>
    <property type="match status" value="1"/>
</dbReference>
<dbReference type="PANTHER" id="PTHR30582">
    <property type="entry name" value="L,D-TRANSPEPTIDASE"/>
    <property type="match status" value="1"/>
</dbReference>
<proteinExistence type="inferred from homology"/>
<dbReference type="InterPro" id="IPR038063">
    <property type="entry name" value="Transpep_catalytic_dom"/>
</dbReference>
<evidence type="ECO:0000256" key="3">
    <source>
        <dbReference type="ARBA" id="ARBA00022676"/>
    </source>
</evidence>
<accession>A0AAE3VNF6</accession>
<feature type="signal peptide" evidence="10">
    <location>
        <begin position="1"/>
        <end position="23"/>
    </location>
</feature>
<dbReference type="EMBL" id="JAUSUL010000002">
    <property type="protein sequence ID" value="MDQ0315172.1"/>
    <property type="molecule type" value="Genomic_DNA"/>
</dbReference>